<sequence length="376" mass="41995">MRLAFVYIAEAYQFYHAAAVMFDLMQREGVEVDIFHVDPAFPEHLERLRLAHGMEALSSEELSAGLVGKAIKSVKLLGLAKPQVLAANEKRLARYDAVISTEDGIARLFAGHPAASRPARIVITHGAGTRYFPSLPQMAKCDLVVAKGPRDAETYVENTSLNREQVVAGGYPKLVTTGLLATSRDPLFANANPVVLYNPHKEPKQRSWDAFFQPLLDGFRHDRSRNLIVAPHVKMFRRRSEKVREKLRALSDENILVDPASPSLLDNTYTEAADIYVGDVSSQVVEFLARPRPCVFLNAHGLDWQEDPHYAMWHMGEVIDDPAELIPAIERAPRLHERFATRQAAFAASALGDTSERSVRMSADAIEEFVREWKAA</sequence>
<keyword evidence="2" id="KW-1185">Reference proteome</keyword>
<evidence type="ECO:0008006" key="3">
    <source>
        <dbReference type="Google" id="ProtNLM"/>
    </source>
</evidence>
<reference evidence="1 2" key="1">
    <citation type="submission" date="2021-08" db="EMBL/GenBank/DDBJ databases">
        <title>Comparative Genomics Analysis of the Genus Qipengyuania Reveals Extensive Genetic Diversity and Metabolic Versatility, Including the Description of Fifteen Novel Species.</title>
        <authorList>
            <person name="Liu Y."/>
        </authorList>
    </citation>
    <scope>NUCLEOTIDE SEQUENCE [LARGE SCALE GENOMIC DNA]</scope>
    <source>
        <strain evidence="1 2">1NDH17</strain>
    </source>
</reference>
<gene>
    <name evidence="1" type="ORF">K3152_04385</name>
</gene>
<dbReference type="Proteomes" id="UP000783253">
    <property type="component" value="Unassembled WGS sequence"/>
</dbReference>
<dbReference type="RefSeq" id="WP_221572779.1">
    <property type="nucleotide sequence ID" value="NZ_JAIGNK010000001.1"/>
</dbReference>
<dbReference type="EMBL" id="JAIGNK010000001">
    <property type="protein sequence ID" value="MBX7457477.1"/>
    <property type="molecule type" value="Genomic_DNA"/>
</dbReference>
<protein>
    <recommendedName>
        <fullName evidence="3">Glycosyl transferase</fullName>
    </recommendedName>
</protein>
<evidence type="ECO:0000313" key="2">
    <source>
        <dbReference type="Proteomes" id="UP000783253"/>
    </source>
</evidence>
<dbReference type="SUPFAM" id="SSF53756">
    <property type="entry name" value="UDP-Glycosyltransferase/glycogen phosphorylase"/>
    <property type="match status" value="1"/>
</dbReference>
<evidence type="ECO:0000313" key="1">
    <source>
        <dbReference type="EMBL" id="MBX7457477.1"/>
    </source>
</evidence>
<name>A0ABS7IVI1_9SPHN</name>
<accession>A0ABS7IVI1</accession>
<comment type="caution">
    <text evidence="1">The sequence shown here is derived from an EMBL/GenBank/DDBJ whole genome shotgun (WGS) entry which is preliminary data.</text>
</comment>
<proteinExistence type="predicted"/>
<dbReference type="InterPro" id="IPR043148">
    <property type="entry name" value="TagF_C"/>
</dbReference>
<dbReference type="Gene3D" id="3.40.50.12580">
    <property type="match status" value="1"/>
</dbReference>
<organism evidence="1 2">
    <name type="scientific">Qipengyuania polymorpha</name>
    <dbReference type="NCBI Taxonomy" id="2867234"/>
    <lineage>
        <taxon>Bacteria</taxon>
        <taxon>Pseudomonadati</taxon>
        <taxon>Pseudomonadota</taxon>
        <taxon>Alphaproteobacteria</taxon>
        <taxon>Sphingomonadales</taxon>
        <taxon>Erythrobacteraceae</taxon>
        <taxon>Qipengyuania</taxon>
    </lineage>
</organism>